<evidence type="ECO:0000256" key="2">
    <source>
        <dbReference type="ARBA" id="ARBA00022679"/>
    </source>
</evidence>
<feature type="domain" description="GHMP kinase C-terminal" evidence="10">
    <location>
        <begin position="237"/>
        <end position="304"/>
    </location>
</feature>
<evidence type="ECO:0000259" key="9">
    <source>
        <dbReference type="Pfam" id="PF00288"/>
    </source>
</evidence>
<keyword evidence="4 7" id="KW-0547">Nucleotide-binding</keyword>
<dbReference type="EMBL" id="QQXK01000009">
    <property type="protein sequence ID" value="RII42737.1"/>
    <property type="molecule type" value="Genomic_DNA"/>
</dbReference>
<gene>
    <name evidence="7 11" type="primary">thrB</name>
    <name evidence="11" type="ORF">DWB68_05835</name>
</gene>
<protein>
    <recommendedName>
        <fullName evidence="7 8">Homoserine kinase</fullName>
        <shortName evidence="7">HK</shortName>
        <shortName evidence="7">HSK</shortName>
        <ecNumber evidence="7 8">2.7.1.39</ecNumber>
    </recommendedName>
</protein>
<comment type="pathway">
    <text evidence="7">Amino-acid biosynthesis; L-threonine biosynthesis; L-threonine from L-aspartate: step 4/5.</text>
</comment>
<comment type="similarity">
    <text evidence="7">Belongs to the GHMP kinase family. Homoserine kinase subfamily.</text>
</comment>
<dbReference type="InterPro" id="IPR014721">
    <property type="entry name" value="Ribsml_uS5_D2-typ_fold_subgr"/>
</dbReference>
<keyword evidence="6 7" id="KW-0067">ATP-binding</keyword>
<dbReference type="PANTHER" id="PTHR20861">
    <property type="entry name" value="HOMOSERINE/4-DIPHOSPHOCYTIDYL-2-C-METHYL-D-ERYTHRITOL KINASE"/>
    <property type="match status" value="1"/>
</dbReference>
<organism evidence="11 12">
    <name type="scientific">Galactobacter valiniphilus</name>
    <dbReference type="NCBI Taxonomy" id="2676122"/>
    <lineage>
        <taxon>Bacteria</taxon>
        <taxon>Bacillati</taxon>
        <taxon>Actinomycetota</taxon>
        <taxon>Actinomycetes</taxon>
        <taxon>Micrococcales</taxon>
        <taxon>Micrococcaceae</taxon>
        <taxon>Galactobacter</taxon>
    </lineage>
</organism>
<dbReference type="Gene3D" id="3.30.230.10">
    <property type="match status" value="1"/>
</dbReference>
<dbReference type="InterPro" id="IPR020568">
    <property type="entry name" value="Ribosomal_Su5_D2-typ_SF"/>
</dbReference>
<dbReference type="EC" id="2.7.1.39" evidence="7 8"/>
<dbReference type="PANTHER" id="PTHR20861:SF1">
    <property type="entry name" value="HOMOSERINE KINASE"/>
    <property type="match status" value="1"/>
</dbReference>
<evidence type="ECO:0000313" key="12">
    <source>
        <dbReference type="Proteomes" id="UP000265419"/>
    </source>
</evidence>
<keyword evidence="3 7" id="KW-0791">Threonine biosynthesis</keyword>
<dbReference type="SUPFAM" id="SSF54211">
    <property type="entry name" value="Ribosomal protein S5 domain 2-like"/>
    <property type="match status" value="1"/>
</dbReference>
<evidence type="ECO:0000256" key="1">
    <source>
        <dbReference type="ARBA" id="ARBA00022605"/>
    </source>
</evidence>
<dbReference type="Pfam" id="PF08544">
    <property type="entry name" value="GHMP_kinases_C"/>
    <property type="match status" value="1"/>
</dbReference>
<keyword evidence="2 7" id="KW-0808">Transferase</keyword>
<evidence type="ECO:0000259" key="10">
    <source>
        <dbReference type="Pfam" id="PF08544"/>
    </source>
</evidence>
<feature type="domain" description="GHMP kinase N-terminal" evidence="9">
    <location>
        <begin position="74"/>
        <end position="157"/>
    </location>
</feature>
<comment type="catalytic activity">
    <reaction evidence="7">
        <text>L-homoserine + ATP = O-phospho-L-homoserine + ADP + H(+)</text>
        <dbReference type="Rhea" id="RHEA:13985"/>
        <dbReference type="ChEBI" id="CHEBI:15378"/>
        <dbReference type="ChEBI" id="CHEBI:30616"/>
        <dbReference type="ChEBI" id="CHEBI:57476"/>
        <dbReference type="ChEBI" id="CHEBI:57590"/>
        <dbReference type="ChEBI" id="CHEBI:456216"/>
        <dbReference type="EC" id="2.7.1.39"/>
    </reaction>
</comment>
<dbReference type="Pfam" id="PF00288">
    <property type="entry name" value="GHMP_kinases_N"/>
    <property type="match status" value="1"/>
</dbReference>
<comment type="function">
    <text evidence="7">Catalyzes the ATP-dependent phosphorylation of L-homoserine to L-homoserine phosphate.</text>
</comment>
<dbReference type="PRINTS" id="PR00958">
    <property type="entry name" value="HOMSERKINASE"/>
</dbReference>
<evidence type="ECO:0000313" key="11">
    <source>
        <dbReference type="EMBL" id="RII42737.1"/>
    </source>
</evidence>
<dbReference type="InterPro" id="IPR006204">
    <property type="entry name" value="GHMP_kinase_N_dom"/>
</dbReference>
<evidence type="ECO:0000256" key="5">
    <source>
        <dbReference type="ARBA" id="ARBA00022777"/>
    </source>
</evidence>
<keyword evidence="7" id="KW-0963">Cytoplasm</keyword>
<dbReference type="PIRSF" id="PIRSF000676">
    <property type="entry name" value="Homoser_kin"/>
    <property type="match status" value="1"/>
</dbReference>
<dbReference type="GO" id="GO:0005737">
    <property type="term" value="C:cytoplasm"/>
    <property type="evidence" value="ECO:0007669"/>
    <property type="project" value="UniProtKB-SubCell"/>
</dbReference>
<evidence type="ECO:0000256" key="3">
    <source>
        <dbReference type="ARBA" id="ARBA00022697"/>
    </source>
</evidence>
<dbReference type="GO" id="GO:0005524">
    <property type="term" value="F:ATP binding"/>
    <property type="evidence" value="ECO:0007669"/>
    <property type="project" value="UniProtKB-UniRule"/>
</dbReference>
<dbReference type="SUPFAM" id="SSF55060">
    <property type="entry name" value="GHMP Kinase, C-terminal domain"/>
    <property type="match status" value="1"/>
</dbReference>
<dbReference type="InterPro" id="IPR036554">
    <property type="entry name" value="GHMP_kinase_C_sf"/>
</dbReference>
<dbReference type="InterPro" id="IPR013750">
    <property type="entry name" value="GHMP_kinase_C_dom"/>
</dbReference>
<comment type="subcellular location">
    <subcellularLocation>
        <location evidence="7">Cytoplasm</location>
    </subcellularLocation>
</comment>
<keyword evidence="1 7" id="KW-0028">Amino-acid biosynthesis</keyword>
<dbReference type="AlphaFoldDB" id="A0A399JDV4"/>
<evidence type="ECO:0000256" key="4">
    <source>
        <dbReference type="ARBA" id="ARBA00022741"/>
    </source>
</evidence>
<dbReference type="UniPathway" id="UPA00050">
    <property type="reaction ID" value="UER00064"/>
</dbReference>
<dbReference type="GO" id="GO:0004413">
    <property type="term" value="F:homoserine kinase activity"/>
    <property type="evidence" value="ECO:0007669"/>
    <property type="project" value="UniProtKB-UniRule"/>
</dbReference>
<reference evidence="11 12" key="1">
    <citation type="submission" date="2018-07" db="EMBL/GenBank/DDBJ databases">
        <title>Arthrobacter sp. nov., isolated from raw cow's milk with high bacterial count.</title>
        <authorList>
            <person name="Hahne J."/>
            <person name="Isele D."/>
            <person name="Lipski A."/>
        </authorList>
    </citation>
    <scope>NUCLEOTIDE SEQUENCE [LARGE SCALE GENOMIC DNA]</scope>
    <source>
        <strain evidence="11 12">JZ R-35</strain>
    </source>
</reference>
<keyword evidence="5 7" id="KW-0418">Kinase</keyword>
<dbReference type="Proteomes" id="UP000265419">
    <property type="component" value="Unassembled WGS sequence"/>
</dbReference>
<evidence type="ECO:0000256" key="6">
    <source>
        <dbReference type="ARBA" id="ARBA00022840"/>
    </source>
</evidence>
<dbReference type="GO" id="GO:0009088">
    <property type="term" value="P:threonine biosynthetic process"/>
    <property type="evidence" value="ECO:0007669"/>
    <property type="project" value="UniProtKB-UniRule"/>
</dbReference>
<dbReference type="HAMAP" id="MF_00384">
    <property type="entry name" value="Homoser_kinase"/>
    <property type="match status" value="1"/>
</dbReference>
<dbReference type="Gene3D" id="3.30.70.890">
    <property type="entry name" value="GHMP kinase, C-terminal domain"/>
    <property type="match status" value="1"/>
</dbReference>
<evidence type="ECO:0000256" key="8">
    <source>
        <dbReference type="NCBIfam" id="TIGR00191"/>
    </source>
</evidence>
<dbReference type="InterPro" id="IPR000870">
    <property type="entry name" value="Homoserine_kinase"/>
</dbReference>
<keyword evidence="12" id="KW-1185">Reference proteome</keyword>
<comment type="caution">
    <text evidence="11">The sequence shown here is derived from an EMBL/GenBank/DDBJ whole genome shotgun (WGS) entry which is preliminary data.</text>
</comment>
<sequence>MPTGTTPQGGVSASVHVPATSANLGPGFDALGLALAYGDELVASVAAGSPAGDRVDISGAGEGCLPTDGSHLAVRTIRDAWDAWGVDHAGVALSLHATNRTPHGRGQGSSAAVIVAALTAAAALLPEGLRPDRDDVFELAARIEGHPDNVAPAVYGGLTISWGGEDGGSAPAPRGEAAEGRAFRTAVLRPHEELVALVAIPDVKLATALARGLLPAQLPHAAAAANSGRSALLIHALTAAPELLGVATEDRLHESFRAPAMPASAALIGALRAQGFAATVSGAGPTVLVLARAGEEAELAKAELLRLSQAEGATRIGAEGEAVNWRVLEPGLDTAGATVIVHRTVG</sequence>
<dbReference type="NCBIfam" id="TIGR00191">
    <property type="entry name" value="thrB"/>
    <property type="match status" value="1"/>
</dbReference>
<name>A0A399JDV4_9MICC</name>
<accession>A0A399JDV4</accession>
<proteinExistence type="inferred from homology"/>
<evidence type="ECO:0000256" key="7">
    <source>
        <dbReference type="HAMAP-Rule" id="MF_00384"/>
    </source>
</evidence>
<comment type="caution">
    <text evidence="7">Lacks conserved residue(s) required for the propagation of feature annotation.</text>
</comment>